<dbReference type="Pfam" id="PF02629">
    <property type="entry name" value="CoA_binding"/>
    <property type="match status" value="1"/>
</dbReference>
<dbReference type="InterPro" id="IPR005811">
    <property type="entry name" value="SUCC_ACL_C"/>
</dbReference>
<dbReference type="PATRIC" id="fig|1453496.5.peg.4025"/>
<dbReference type="GO" id="GO:0009361">
    <property type="term" value="C:succinate-CoA ligase complex (ADP-forming)"/>
    <property type="evidence" value="ECO:0007669"/>
    <property type="project" value="TreeGrafter"/>
</dbReference>
<dbReference type="NCBIfam" id="NF004760">
    <property type="entry name" value="PRK06091.1"/>
    <property type="match status" value="1"/>
</dbReference>
<dbReference type="PANTHER" id="PTHR11117:SF24">
    <property type="entry name" value="PROTEIN FDRA"/>
    <property type="match status" value="1"/>
</dbReference>
<proteinExistence type="predicted"/>
<dbReference type="Pfam" id="PF00549">
    <property type="entry name" value="Ligase_CoA"/>
    <property type="match status" value="1"/>
</dbReference>
<dbReference type="OrthoDB" id="5580580at2"/>
<dbReference type="eggNOG" id="COG0074">
    <property type="taxonomic scope" value="Bacteria"/>
</dbReference>
<dbReference type="KEGG" id="hav:AT03_19555"/>
<dbReference type="Gene3D" id="3.40.50.720">
    <property type="entry name" value="NAD(P)-binding Rossmann-like Domain"/>
    <property type="match status" value="1"/>
</dbReference>
<dbReference type="RefSeq" id="WP_025798383.1">
    <property type="nucleotide sequence ID" value="NZ_CP009706.1"/>
</dbReference>
<protein>
    <submittedName>
        <fullName evidence="3">Membrane protein FdrA</fullName>
    </submittedName>
</protein>
<dbReference type="GO" id="GO:0006099">
    <property type="term" value="P:tricarboxylic acid cycle"/>
    <property type="evidence" value="ECO:0007669"/>
    <property type="project" value="TreeGrafter"/>
</dbReference>
<dbReference type="GO" id="GO:0005829">
    <property type="term" value="C:cytosol"/>
    <property type="evidence" value="ECO:0007669"/>
    <property type="project" value="TreeGrafter"/>
</dbReference>
<evidence type="ECO:0000313" key="4">
    <source>
        <dbReference type="Proteomes" id="UP000029986"/>
    </source>
</evidence>
<dbReference type="AlphaFoldDB" id="A0A097R6N5"/>
<dbReference type="SUPFAM" id="SSF52210">
    <property type="entry name" value="Succinyl-CoA synthetase domains"/>
    <property type="match status" value="1"/>
</dbReference>
<dbReference type="InterPro" id="IPR016102">
    <property type="entry name" value="Succinyl-CoA_synth-like"/>
</dbReference>
<name>A0A097R6N5_HAFAL</name>
<gene>
    <name evidence="3" type="ORF">AT03_19555</name>
</gene>
<dbReference type="EMBL" id="CP009706">
    <property type="protein sequence ID" value="AIU74372.1"/>
    <property type="molecule type" value="Genomic_DNA"/>
</dbReference>
<sequence length="555" mass="58605">MIYASVKKGSFQDSVSLMLISRKLSESTQVDEVSVMMGTPANKSLLETTGFWHESFSSATPNDICVAIRTHEEIPDIAQLIGRQLEIELSAIAQGQASGQHLQKVRRWDSAQQKLPDANLLLISVAGEYANDLARQGLENGKNVMLFSDNVPVEQELALKQTAREKGLLVMGPDCGTAMVAGAPLAFANVLPKGSIGVIGASGTGIQELTSQIALLGHGVTHALGLGGRDLSEAIGGISALSALEILAGDDQSKVLAFVSKPPAESVRKRVITAMQAVAKPVVALFLGTKPEQKHEGNVWLASSLAEAAHLAVMLASVEEIAAAQPSVIGKKILGLYAGGTLAAEAAMLLAEQINAKTDSKHDRGIMLHAQGHTLIDLGDDAYTVGRPHPMIDPTSRSLEIQKIAHQPDIGVLLVDVVLGYGACADPATAVLEAVNKVRTARGAENPLVVIATVTGTQQDPQPRAEQIDTLINGDIVVMNTLQEAVLLAHHLIVRAPETPHYSRNPLLDGVKVINAGLRSFAQDLQSTGCPVVHYQWAPIAGGNAHLASLLKQLN</sequence>
<dbReference type="PANTHER" id="PTHR11117">
    <property type="entry name" value="SUCCINYL-COA LIGASE SUBUNIT ALPHA"/>
    <property type="match status" value="1"/>
</dbReference>
<evidence type="ECO:0000259" key="2">
    <source>
        <dbReference type="Pfam" id="PF02629"/>
    </source>
</evidence>
<evidence type="ECO:0000313" key="3">
    <source>
        <dbReference type="EMBL" id="AIU74372.1"/>
    </source>
</evidence>
<feature type="domain" description="CoA-binding" evidence="2">
    <location>
        <begin position="194"/>
        <end position="287"/>
    </location>
</feature>
<keyword evidence="4" id="KW-1185">Reference proteome</keyword>
<dbReference type="InterPro" id="IPR003781">
    <property type="entry name" value="CoA-bd"/>
</dbReference>
<dbReference type="Proteomes" id="UP000029986">
    <property type="component" value="Chromosome"/>
</dbReference>
<feature type="domain" description="ATP-citrate synthase/succinyl-CoA ligase C-terminal" evidence="1">
    <location>
        <begin position="336"/>
        <end position="490"/>
    </location>
</feature>
<reference evidence="3 4" key="1">
    <citation type="journal article" date="2014" name="Gut Pathog.">
        <title>Gene clusters of Hafnia alvei strain FB1 important in survival and pathogenesis: a draft genome perspective.</title>
        <authorList>
            <person name="Tan J.Y."/>
            <person name="Yin W.F."/>
            <person name="Chan K.G."/>
        </authorList>
    </citation>
    <scope>NUCLEOTIDE SEQUENCE [LARGE SCALE GENOMIC DNA]</scope>
    <source>
        <strain evidence="3 4">FB1</strain>
    </source>
</reference>
<organism evidence="3 4">
    <name type="scientific">Hafnia alvei FB1</name>
    <dbReference type="NCBI Taxonomy" id="1453496"/>
    <lineage>
        <taxon>Bacteria</taxon>
        <taxon>Pseudomonadati</taxon>
        <taxon>Pseudomonadota</taxon>
        <taxon>Gammaproteobacteria</taxon>
        <taxon>Enterobacterales</taxon>
        <taxon>Hafniaceae</taxon>
        <taxon>Hafnia</taxon>
    </lineage>
</organism>
<accession>A0A097R6N5</accession>
<dbReference type="HOGENOM" id="CLU_026233_1_0_6"/>
<dbReference type="Gene3D" id="3.40.50.261">
    <property type="entry name" value="Succinyl-CoA synthetase domains"/>
    <property type="match status" value="2"/>
</dbReference>
<dbReference type="GO" id="GO:0004776">
    <property type="term" value="F:succinate-CoA ligase (GDP-forming) activity"/>
    <property type="evidence" value="ECO:0007669"/>
    <property type="project" value="TreeGrafter"/>
</dbReference>
<evidence type="ECO:0000259" key="1">
    <source>
        <dbReference type="Pfam" id="PF00549"/>
    </source>
</evidence>
<dbReference type="GO" id="GO:0004775">
    <property type="term" value="F:succinate-CoA ligase (ADP-forming) activity"/>
    <property type="evidence" value="ECO:0007669"/>
    <property type="project" value="TreeGrafter"/>
</dbReference>